<keyword evidence="1 4" id="KW-0808">Transferase</keyword>
<dbReference type="Pfam" id="PF12804">
    <property type="entry name" value="NTP_transf_3"/>
    <property type="match status" value="1"/>
</dbReference>
<proteinExistence type="predicted"/>
<dbReference type="InterPro" id="IPR050065">
    <property type="entry name" value="GlmU-like"/>
</dbReference>
<evidence type="ECO:0000256" key="2">
    <source>
        <dbReference type="ARBA" id="ARBA00022695"/>
    </source>
</evidence>
<name>A0ABT3CU77_9BACT</name>
<keyword evidence="5" id="KW-1185">Reference proteome</keyword>
<dbReference type="PANTHER" id="PTHR43584:SF8">
    <property type="entry name" value="N-ACETYLMURAMATE ALPHA-1-PHOSPHATE URIDYLYLTRANSFERASE"/>
    <property type="match status" value="1"/>
</dbReference>
<evidence type="ECO:0000259" key="3">
    <source>
        <dbReference type="Pfam" id="PF12804"/>
    </source>
</evidence>
<protein>
    <submittedName>
        <fullName evidence="4">NTP transferase domain-containing protein</fullName>
    </submittedName>
</protein>
<evidence type="ECO:0000256" key="1">
    <source>
        <dbReference type="ARBA" id="ARBA00022679"/>
    </source>
</evidence>
<dbReference type="Gene3D" id="3.90.550.10">
    <property type="entry name" value="Spore Coat Polysaccharide Biosynthesis Protein SpsA, Chain A"/>
    <property type="match status" value="1"/>
</dbReference>
<organism evidence="4 5">
    <name type="scientific">Reichenbachiella ulvae</name>
    <dbReference type="NCBI Taxonomy" id="2980104"/>
    <lineage>
        <taxon>Bacteria</taxon>
        <taxon>Pseudomonadati</taxon>
        <taxon>Bacteroidota</taxon>
        <taxon>Cytophagia</taxon>
        <taxon>Cytophagales</taxon>
        <taxon>Reichenbachiellaceae</taxon>
        <taxon>Reichenbachiella</taxon>
    </lineage>
</organism>
<keyword evidence="2" id="KW-0548">Nucleotidyltransferase</keyword>
<dbReference type="InterPro" id="IPR025877">
    <property type="entry name" value="MobA-like_NTP_Trfase"/>
</dbReference>
<dbReference type="RefSeq" id="WP_264138077.1">
    <property type="nucleotide sequence ID" value="NZ_JAOYOD010000001.1"/>
</dbReference>
<accession>A0ABT3CU77</accession>
<reference evidence="4 5" key="1">
    <citation type="submission" date="2022-10" db="EMBL/GenBank/DDBJ databases">
        <title>Comparative genomics and taxonomic characterization of three novel marine species of genus Reichenbachiella exhibiting antioxidant and polysaccharide degradation activities.</title>
        <authorList>
            <person name="Muhammad N."/>
            <person name="Lee Y.-J."/>
            <person name="Ko J."/>
            <person name="Kim S.-G."/>
        </authorList>
    </citation>
    <scope>NUCLEOTIDE SEQUENCE [LARGE SCALE GENOMIC DNA]</scope>
    <source>
        <strain evidence="4 5">ABR2-5</strain>
    </source>
</reference>
<evidence type="ECO:0000313" key="5">
    <source>
        <dbReference type="Proteomes" id="UP001300692"/>
    </source>
</evidence>
<comment type="caution">
    <text evidence="4">The sequence shown here is derived from an EMBL/GenBank/DDBJ whole genome shotgun (WGS) entry which is preliminary data.</text>
</comment>
<dbReference type="GO" id="GO:0016740">
    <property type="term" value="F:transferase activity"/>
    <property type="evidence" value="ECO:0007669"/>
    <property type="project" value="UniProtKB-KW"/>
</dbReference>
<feature type="domain" description="MobA-like NTP transferase" evidence="3">
    <location>
        <begin position="5"/>
        <end position="127"/>
    </location>
</feature>
<dbReference type="EMBL" id="JAOYOD010000001">
    <property type="protein sequence ID" value="MCV9387252.1"/>
    <property type="molecule type" value="Genomic_DNA"/>
</dbReference>
<sequence>MVKHCVILVAGRNSRLDTGKPKSLLEINGVSLLERHIQLFSKEGCDNFCIVTGHNPEPIKEKVEELKKRYEVAINIAHNDRYDLENGFSISVVQNWVKSINSEGFFLTMGDHVFDSLFISSFQKDITKRDGKEALCLAVDTPSELNRHIDIEDVTKVLIQETGYIEQIGKGIAKFNRYDTGLFYMKPDVFESLNKCFAQGKYTISDLVTSLIQEYNATTIDVTGYLWNDVDNHSDLDITRKLYS</sequence>
<dbReference type="Proteomes" id="UP001300692">
    <property type="component" value="Unassembled WGS sequence"/>
</dbReference>
<gene>
    <name evidence="4" type="ORF">N7U62_11290</name>
</gene>
<dbReference type="PANTHER" id="PTHR43584">
    <property type="entry name" value="NUCLEOTIDYL TRANSFERASE"/>
    <property type="match status" value="1"/>
</dbReference>
<dbReference type="SUPFAM" id="SSF53448">
    <property type="entry name" value="Nucleotide-diphospho-sugar transferases"/>
    <property type="match status" value="1"/>
</dbReference>
<dbReference type="InterPro" id="IPR029044">
    <property type="entry name" value="Nucleotide-diphossugar_trans"/>
</dbReference>
<evidence type="ECO:0000313" key="4">
    <source>
        <dbReference type="EMBL" id="MCV9387252.1"/>
    </source>
</evidence>